<evidence type="ECO:0000313" key="4">
    <source>
        <dbReference type="Proteomes" id="UP001374579"/>
    </source>
</evidence>
<accession>A0AAN9G3N3</accession>
<keyword evidence="2" id="KW-0732">Signal</keyword>
<comment type="caution">
    <text evidence="3">The sequence shown here is derived from an EMBL/GenBank/DDBJ whole genome shotgun (WGS) entry which is preliminary data.</text>
</comment>
<feature type="chain" id="PRO_5042852289" description="EF-hand domain-containing protein" evidence="2">
    <location>
        <begin position="21"/>
        <end position="133"/>
    </location>
</feature>
<gene>
    <name evidence="3" type="ORF">V1264_007921</name>
</gene>
<dbReference type="Proteomes" id="UP001374579">
    <property type="component" value="Unassembled WGS sequence"/>
</dbReference>
<feature type="signal peptide" evidence="2">
    <location>
        <begin position="1"/>
        <end position="20"/>
    </location>
</feature>
<keyword evidence="4" id="KW-1185">Reference proteome</keyword>
<name>A0AAN9G3N3_9CAEN</name>
<reference evidence="3 4" key="1">
    <citation type="submission" date="2024-02" db="EMBL/GenBank/DDBJ databases">
        <title>Chromosome-scale genome assembly of the rough periwinkle Littorina saxatilis.</title>
        <authorList>
            <person name="De Jode A."/>
            <person name="Faria R."/>
            <person name="Formenti G."/>
            <person name="Sims Y."/>
            <person name="Smith T.P."/>
            <person name="Tracey A."/>
            <person name="Wood J.M.D."/>
            <person name="Zagrodzka Z.B."/>
            <person name="Johannesson K."/>
            <person name="Butlin R.K."/>
            <person name="Leder E.H."/>
        </authorList>
    </citation>
    <scope>NUCLEOTIDE SEQUENCE [LARGE SCALE GENOMIC DNA]</scope>
    <source>
        <strain evidence="3">Snail1</strain>
        <tissue evidence="3">Muscle</tissue>
    </source>
</reference>
<dbReference type="AlphaFoldDB" id="A0AAN9G3N3"/>
<evidence type="ECO:0000256" key="2">
    <source>
        <dbReference type="SAM" id="SignalP"/>
    </source>
</evidence>
<evidence type="ECO:0008006" key="5">
    <source>
        <dbReference type="Google" id="ProtNLM"/>
    </source>
</evidence>
<sequence>MRVGIIFAFLAVLMVSESDAWSRFRVRFRFVREAVDYVKKCTTDGIHFYNCVTTGRKRGAPGPPGPPGGGPSGGKSCKDLQITEPAVTFEDVVEAFGAVDTEGDMTLNHAEFGLFMGALKLVDTCIAEEQPQK</sequence>
<proteinExistence type="predicted"/>
<evidence type="ECO:0000313" key="3">
    <source>
        <dbReference type="EMBL" id="KAK7094278.1"/>
    </source>
</evidence>
<evidence type="ECO:0000256" key="1">
    <source>
        <dbReference type="SAM" id="MobiDB-lite"/>
    </source>
</evidence>
<organism evidence="3 4">
    <name type="scientific">Littorina saxatilis</name>
    <dbReference type="NCBI Taxonomy" id="31220"/>
    <lineage>
        <taxon>Eukaryota</taxon>
        <taxon>Metazoa</taxon>
        <taxon>Spiralia</taxon>
        <taxon>Lophotrochozoa</taxon>
        <taxon>Mollusca</taxon>
        <taxon>Gastropoda</taxon>
        <taxon>Caenogastropoda</taxon>
        <taxon>Littorinimorpha</taxon>
        <taxon>Littorinoidea</taxon>
        <taxon>Littorinidae</taxon>
        <taxon>Littorina</taxon>
    </lineage>
</organism>
<feature type="region of interest" description="Disordered" evidence="1">
    <location>
        <begin position="55"/>
        <end position="79"/>
    </location>
</feature>
<protein>
    <recommendedName>
        <fullName evidence="5">EF-hand domain-containing protein</fullName>
    </recommendedName>
</protein>
<dbReference type="EMBL" id="JBAMIC010000019">
    <property type="protein sequence ID" value="KAK7094278.1"/>
    <property type="molecule type" value="Genomic_DNA"/>
</dbReference>